<dbReference type="Proteomes" id="UP000269945">
    <property type="component" value="Unassembled WGS sequence"/>
</dbReference>
<comment type="caution">
    <text evidence="2">The sequence shown here is derived from an EMBL/GenBank/DDBJ whole genome shotgun (WGS) entry which is preliminary data.</text>
</comment>
<organism evidence="2 3">
    <name type="scientific">Gulo gulo</name>
    <name type="common">Wolverine</name>
    <name type="synonym">Gluton</name>
    <dbReference type="NCBI Taxonomy" id="48420"/>
    <lineage>
        <taxon>Eukaryota</taxon>
        <taxon>Metazoa</taxon>
        <taxon>Chordata</taxon>
        <taxon>Craniata</taxon>
        <taxon>Vertebrata</taxon>
        <taxon>Euteleostomi</taxon>
        <taxon>Mammalia</taxon>
        <taxon>Eutheria</taxon>
        <taxon>Laurasiatheria</taxon>
        <taxon>Carnivora</taxon>
        <taxon>Caniformia</taxon>
        <taxon>Musteloidea</taxon>
        <taxon>Mustelidae</taxon>
        <taxon>Guloninae</taxon>
        <taxon>Gulo</taxon>
    </lineage>
</organism>
<proteinExistence type="predicted"/>
<name>A0A9X9PV65_GULGU</name>
<sequence length="53" mass="5618">MGGPARSEYWPLPASPGASPSGAPRCPNSSPRWGSRRLPRSACSARGRLGVRR</sequence>
<gene>
    <name evidence="2" type="ORF">BN2614_LOCUS1</name>
</gene>
<dbReference type="EMBL" id="CYRY02003179">
    <property type="protein sequence ID" value="VCW67826.1"/>
    <property type="molecule type" value="Genomic_DNA"/>
</dbReference>
<reference evidence="2 3" key="1">
    <citation type="submission" date="2018-10" db="EMBL/GenBank/DDBJ databases">
        <authorList>
            <person name="Ekblom R."/>
            <person name="Jareborg N."/>
        </authorList>
    </citation>
    <scope>NUCLEOTIDE SEQUENCE [LARGE SCALE GENOMIC DNA]</scope>
    <source>
        <tissue evidence="2">Muscle</tissue>
    </source>
</reference>
<accession>A0A9X9PV65</accession>
<evidence type="ECO:0000313" key="2">
    <source>
        <dbReference type="EMBL" id="VCW67826.1"/>
    </source>
</evidence>
<feature type="compositionally biased region" description="Low complexity" evidence="1">
    <location>
        <begin position="15"/>
        <end position="24"/>
    </location>
</feature>
<feature type="region of interest" description="Disordered" evidence="1">
    <location>
        <begin position="1"/>
        <end position="53"/>
    </location>
</feature>
<protein>
    <submittedName>
        <fullName evidence="2">Uncharacterized protein</fullName>
    </submittedName>
</protein>
<dbReference type="AlphaFoldDB" id="A0A9X9PV65"/>
<evidence type="ECO:0000256" key="1">
    <source>
        <dbReference type="SAM" id="MobiDB-lite"/>
    </source>
</evidence>
<keyword evidence="3" id="KW-1185">Reference proteome</keyword>
<evidence type="ECO:0000313" key="3">
    <source>
        <dbReference type="Proteomes" id="UP000269945"/>
    </source>
</evidence>